<keyword evidence="4" id="KW-0004">4Fe-4S</keyword>
<sequence length="924" mass="101226">MSKESSTHVIADAENAAAERAQGHANLSRRSFVKAGALSVGALGVAGTLGACASEESGKAGTDKTADEGEWLPSQCNMCFNACSILGHVVDGKLVEIKGDDRSPAGWGHLCGKGTAGIMQLYDENRITKPLKRTNPEKGVGIDPGWEEISWDEAYDLINEKLDEQKEKGNPVIVFALITSIISWIDSMNWLGSRGNIPVPFKADICGAPTHTISSLLTGCGNAMPDYGSCKYLMQFGTQAGVATRHGTSITAKIFAESRKNGCKLVNFDPHMSGSAEKADEWVPIRPGTDAAVALAMANLLVNEYGIYDAEFLTNRTNAPSLIDPDTGRVMRDAANGNKALYWDGDANAPATYDKAAAPALEGEFDVDGKKVRTAFSVFKEHVATYTPEYAEQVSTVPADTIRRLAKEFGEAACIGETVEVDGLTVPYRPVAVDTFSGIARHKHGFLSHWAILQLNTLVGSTFSRGGYLGYYTKNAHGFYEGDNVHSWEFSVWEEDGLIEELGMAHGYPDQGSHYKKVREMSYTPTTLALEELQPLTMDQHFGYISQVQPDIYKTKPSEVAFCMASNPLKNWCNHDYQAKVLESFNWIFAMDIYLNDSSYYYDLIIPEPCYLERFDPLPLSFNNHRVPGALEVPYIVAGRMPIVEAKDGCPSALDSFGAMAEKSGSTAAFAGALNDYYRLTDENKLSESEQITAEKVCDAALKSLAGEGRGVEWFREHGVLTRERTPEEVYVFAAGQEGRIPLYFDFMFEAKEKVEAEVAKLGIPWETDDYVPLPEWKACIDHEVEEEGFDMFPVYWTNAINTDTWQVENAWINEINEMDDTTYLLEINEQTAAAKGIASGDKVRLSNREGATVEGIAVVTGLVHPECVASVGGHLNAKSEFQPIGKSKGTAVNHLVPAGVPERMDHLCSGVEQCVRCKLEKIG</sequence>
<keyword evidence="9" id="KW-0411">Iron-sulfur</keyword>
<keyword evidence="8" id="KW-0408">Iron</keyword>
<dbReference type="InterPro" id="IPR006656">
    <property type="entry name" value="Mopterin_OxRdtase"/>
</dbReference>
<reference evidence="12" key="1">
    <citation type="submission" date="2018-01" db="EMBL/GenBank/DDBJ databases">
        <title>Rubneribacter badeniensis gen. nov., sp. nov., and Colonibacter rubneri, gen. nov., sp. nov., WGS of new members of the Eggerthellaceae.</title>
        <authorList>
            <person name="Danylec N."/>
            <person name="Stoll D.A."/>
            <person name="Doetsch A."/>
            <person name="Kulling S.E."/>
            <person name="Huch M."/>
        </authorList>
    </citation>
    <scope>NUCLEOTIDE SEQUENCE [LARGE SCALE GENOMIC DNA]</scope>
    <source>
        <strain evidence="12">ResAG-96</strain>
    </source>
</reference>
<dbReference type="SMART" id="SM00926">
    <property type="entry name" value="Molybdop_Fe4S4"/>
    <property type="match status" value="1"/>
</dbReference>
<organism evidence="11 12">
    <name type="scientific">Enteroscipio rubneri</name>
    <dbReference type="NCBI Taxonomy" id="2070686"/>
    <lineage>
        <taxon>Bacteria</taxon>
        <taxon>Bacillati</taxon>
        <taxon>Actinomycetota</taxon>
        <taxon>Coriobacteriia</taxon>
        <taxon>Eggerthellales</taxon>
        <taxon>Eggerthellaceae</taxon>
        <taxon>Enteroscipio</taxon>
    </lineage>
</organism>
<gene>
    <name evidence="11" type="ORF">C2L71_05780</name>
</gene>
<dbReference type="Pfam" id="PF04879">
    <property type="entry name" value="Molybdop_Fe4S4"/>
    <property type="match status" value="1"/>
</dbReference>
<dbReference type="Proteomes" id="UP000236197">
    <property type="component" value="Unassembled WGS sequence"/>
</dbReference>
<dbReference type="GO" id="GO:0009061">
    <property type="term" value="P:anaerobic respiration"/>
    <property type="evidence" value="ECO:0007669"/>
    <property type="project" value="TreeGrafter"/>
</dbReference>
<dbReference type="OrthoDB" id="9796486at2"/>
<evidence type="ECO:0000259" key="10">
    <source>
        <dbReference type="PROSITE" id="PS51669"/>
    </source>
</evidence>
<dbReference type="CDD" id="cd02775">
    <property type="entry name" value="MopB_CT"/>
    <property type="match status" value="1"/>
</dbReference>
<keyword evidence="12" id="KW-1185">Reference proteome</keyword>
<dbReference type="GO" id="GO:0009055">
    <property type="term" value="F:electron transfer activity"/>
    <property type="evidence" value="ECO:0007669"/>
    <property type="project" value="TreeGrafter"/>
</dbReference>
<feature type="domain" description="4Fe-4S Mo/W bis-MGD-type" evidence="10">
    <location>
        <begin position="69"/>
        <end position="125"/>
    </location>
</feature>
<protein>
    <submittedName>
        <fullName evidence="11">Molybdopterin oxidoreductase</fullName>
    </submittedName>
</protein>
<dbReference type="InterPro" id="IPR006963">
    <property type="entry name" value="Mopterin_OxRdtase_4Fe-4S_dom"/>
</dbReference>
<dbReference type="GO" id="GO:0016491">
    <property type="term" value="F:oxidoreductase activity"/>
    <property type="evidence" value="ECO:0007669"/>
    <property type="project" value="UniProtKB-KW"/>
</dbReference>
<dbReference type="RefSeq" id="WP_103264840.1">
    <property type="nucleotide sequence ID" value="NZ_CABMLE010000005.1"/>
</dbReference>
<keyword evidence="6" id="KW-0732">Signal</keyword>
<dbReference type="GO" id="GO:0030151">
    <property type="term" value="F:molybdenum ion binding"/>
    <property type="evidence" value="ECO:0007669"/>
    <property type="project" value="TreeGrafter"/>
</dbReference>
<evidence type="ECO:0000256" key="9">
    <source>
        <dbReference type="ARBA" id="ARBA00023014"/>
    </source>
</evidence>
<evidence type="ECO:0000313" key="11">
    <source>
        <dbReference type="EMBL" id="PNV67787.1"/>
    </source>
</evidence>
<comment type="similarity">
    <text evidence="3">Belongs to the prokaryotic molybdopterin-containing oxidoreductase family.</text>
</comment>
<dbReference type="EMBL" id="PPEK01000005">
    <property type="protein sequence ID" value="PNV67787.1"/>
    <property type="molecule type" value="Genomic_DNA"/>
</dbReference>
<evidence type="ECO:0000256" key="5">
    <source>
        <dbReference type="ARBA" id="ARBA00022723"/>
    </source>
</evidence>
<dbReference type="InterPro" id="IPR006657">
    <property type="entry name" value="MoPterin_dinucl-bd_dom"/>
</dbReference>
<dbReference type="GO" id="GO:0043546">
    <property type="term" value="F:molybdopterin cofactor binding"/>
    <property type="evidence" value="ECO:0007669"/>
    <property type="project" value="InterPro"/>
</dbReference>
<dbReference type="Gene3D" id="2.40.40.20">
    <property type="match status" value="1"/>
</dbReference>
<keyword evidence="7" id="KW-0560">Oxidoreductase</keyword>
<dbReference type="Pfam" id="PF00384">
    <property type="entry name" value="Molybdopterin"/>
    <property type="match status" value="1"/>
</dbReference>
<evidence type="ECO:0000256" key="8">
    <source>
        <dbReference type="ARBA" id="ARBA00023004"/>
    </source>
</evidence>
<evidence type="ECO:0000256" key="7">
    <source>
        <dbReference type="ARBA" id="ARBA00023002"/>
    </source>
</evidence>
<dbReference type="Pfam" id="PF01568">
    <property type="entry name" value="Molydop_binding"/>
    <property type="match status" value="1"/>
</dbReference>
<dbReference type="PROSITE" id="PS51318">
    <property type="entry name" value="TAT"/>
    <property type="match status" value="1"/>
</dbReference>
<comment type="subcellular location">
    <subcellularLocation>
        <location evidence="2">Cell envelope</location>
    </subcellularLocation>
</comment>
<dbReference type="AlphaFoldDB" id="A0A2K2UBT3"/>
<dbReference type="PANTHER" id="PTHR43598:SF5">
    <property type="entry name" value="DMSO REDUCTASE CHAIN A"/>
    <property type="match status" value="1"/>
</dbReference>
<dbReference type="SUPFAM" id="SSF53706">
    <property type="entry name" value="Formate dehydrogenase/DMSO reductase, domains 1-3"/>
    <property type="match status" value="1"/>
</dbReference>
<dbReference type="InterPro" id="IPR009010">
    <property type="entry name" value="Asp_de-COase-like_dom_sf"/>
</dbReference>
<dbReference type="PROSITE" id="PS51669">
    <property type="entry name" value="4FE4S_MOW_BIS_MGD"/>
    <property type="match status" value="1"/>
</dbReference>
<dbReference type="InterPro" id="IPR006311">
    <property type="entry name" value="TAT_signal"/>
</dbReference>
<evidence type="ECO:0000256" key="3">
    <source>
        <dbReference type="ARBA" id="ARBA00010312"/>
    </source>
</evidence>
<dbReference type="GO" id="GO:0051539">
    <property type="term" value="F:4 iron, 4 sulfur cluster binding"/>
    <property type="evidence" value="ECO:0007669"/>
    <property type="project" value="UniProtKB-KW"/>
</dbReference>
<dbReference type="Gene3D" id="2.20.25.90">
    <property type="entry name" value="ADC-like domains"/>
    <property type="match status" value="1"/>
</dbReference>
<accession>A0A2K2UBT3</accession>
<evidence type="ECO:0000256" key="6">
    <source>
        <dbReference type="ARBA" id="ARBA00022729"/>
    </source>
</evidence>
<evidence type="ECO:0000313" key="12">
    <source>
        <dbReference type="Proteomes" id="UP000236197"/>
    </source>
</evidence>
<dbReference type="Gene3D" id="3.40.50.740">
    <property type="match status" value="2"/>
</dbReference>
<evidence type="ECO:0000256" key="1">
    <source>
        <dbReference type="ARBA" id="ARBA00001966"/>
    </source>
</evidence>
<dbReference type="SUPFAM" id="SSF50692">
    <property type="entry name" value="ADC-like"/>
    <property type="match status" value="1"/>
</dbReference>
<dbReference type="GO" id="GO:0030313">
    <property type="term" value="C:cell envelope"/>
    <property type="evidence" value="ECO:0007669"/>
    <property type="project" value="UniProtKB-SubCell"/>
</dbReference>
<dbReference type="Gene3D" id="3.40.228.10">
    <property type="entry name" value="Dimethylsulfoxide Reductase, domain 2"/>
    <property type="match status" value="1"/>
</dbReference>
<comment type="cofactor">
    <cofactor evidence="1">
        <name>[4Fe-4S] cluster</name>
        <dbReference type="ChEBI" id="CHEBI:49883"/>
    </cofactor>
</comment>
<dbReference type="PANTHER" id="PTHR43598">
    <property type="entry name" value="TUNGSTEN-CONTAINING FORMYLMETHANOFURAN DEHYDROGENASE 2 SUBUNIT B"/>
    <property type="match status" value="1"/>
</dbReference>
<proteinExistence type="inferred from homology"/>
<evidence type="ECO:0000256" key="2">
    <source>
        <dbReference type="ARBA" id="ARBA00004196"/>
    </source>
</evidence>
<keyword evidence="5" id="KW-0479">Metal-binding</keyword>
<evidence type="ECO:0000256" key="4">
    <source>
        <dbReference type="ARBA" id="ARBA00022485"/>
    </source>
</evidence>
<name>A0A2K2UBT3_9ACTN</name>
<comment type="caution">
    <text evidence="11">The sequence shown here is derived from an EMBL/GenBank/DDBJ whole genome shotgun (WGS) entry which is preliminary data.</text>
</comment>